<reference evidence="2" key="2">
    <citation type="journal article" date="2009" name="Genome Res.">
        <title>Comparative genomic analyses of the human fungal pathogens Coccidioides and their relatives.</title>
        <authorList>
            <person name="Sharpton T.J."/>
            <person name="Stajich J.E."/>
            <person name="Rounsley S.D."/>
            <person name="Gardner M.J."/>
            <person name="Wortman J.R."/>
            <person name="Jordar V.S."/>
            <person name="Maiti R."/>
            <person name="Kodira C.D."/>
            <person name="Neafsey D.E."/>
            <person name="Zeng Q."/>
            <person name="Hung C.-Y."/>
            <person name="McMahan C."/>
            <person name="Muszewska A."/>
            <person name="Grynberg M."/>
            <person name="Mandel M.A."/>
            <person name="Kellner E.M."/>
            <person name="Barker B.M."/>
            <person name="Galgiani J.N."/>
            <person name="Orbach M.J."/>
            <person name="Kirkland T.N."/>
            <person name="Cole G.T."/>
            <person name="Henn M.R."/>
            <person name="Birren B.W."/>
            <person name="Taylor J.W."/>
        </authorList>
    </citation>
    <scope>NUCLEOTIDE SEQUENCE [LARGE SCALE GENOMIC DNA]</scope>
    <source>
        <strain evidence="2">RMSCC 3488</strain>
    </source>
</reference>
<reference evidence="1 2" key="1">
    <citation type="submission" date="2007-06" db="EMBL/GenBank/DDBJ databases">
        <title>The Genome Sequence of Coccidioides posadasii RMSCC_3488.</title>
        <authorList>
            <consortium name="Coccidioides Genome Resources Consortium"/>
            <consortium name="The Broad Institute Genome Sequencing Platform"/>
            <person name="Henn M.R."/>
            <person name="Sykes S."/>
            <person name="Young S."/>
            <person name="Jaffe D."/>
            <person name="Berlin A."/>
            <person name="Alvarez P."/>
            <person name="Butler J."/>
            <person name="Gnerre S."/>
            <person name="Grabherr M."/>
            <person name="Mauceli E."/>
            <person name="Brockman W."/>
            <person name="Kodira C."/>
            <person name="Alvarado L."/>
            <person name="Zeng Q."/>
            <person name="Crawford M."/>
            <person name="Antoine C."/>
            <person name="Devon K."/>
            <person name="Galgiani J."/>
            <person name="Orsborn K."/>
            <person name="Lewis M.L."/>
            <person name="Nusbaum C."/>
            <person name="Galagan J."/>
            <person name="Birren B."/>
        </authorList>
    </citation>
    <scope>NUCLEOTIDE SEQUENCE [LARGE SCALE GENOMIC DNA]</scope>
    <source>
        <strain evidence="1 2">RMSCC 3488</strain>
    </source>
</reference>
<accession>A0A0J6IBZ3</accession>
<dbReference type="VEuPathDB" id="FungiDB:CPAG_05479"/>
<evidence type="ECO:0000313" key="2">
    <source>
        <dbReference type="Proteomes" id="UP000054567"/>
    </source>
</evidence>
<evidence type="ECO:0000313" key="1">
    <source>
        <dbReference type="EMBL" id="KMM69157.1"/>
    </source>
</evidence>
<name>A0A0J6IBZ3_COCPO</name>
<gene>
    <name evidence="1" type="ORF">CPAG_05479</name>
</gene>
<sequence length="138" mass="15527">MIQSTRAHEDEIFTLTEYCQSRELWVFPNVYEAFRTSSQPETTAVWGPRGSKFAGRSRQADPVRWLCGRRPSTFPQRGIIVLPSAAGLRDIRDASGGARILRVCSSAFAVRLAVVLDPAFSHPHRPCSRSSKQSRHRD</sequence>
<dbReference type="AlphaFoldDB" id="A0A0J6IBZ3"/>
<organism evidence="1 2">
    <name type="scientific">Coccidioides posadasii RMSCC 3488</name>
    <dbReference type="NCBI Taxonomy" id="454284"/>
    <lineage>
        <taxon>Eukaryota</taxon>
        <taxon>Fungi</taxon>
        <taxon>Dikarya</taxon>
        <taxon>Ascomycota</taxon>
        <taxon>Pezizomycotina</taxon>
        <taxon>Eurotiomycetes</taxon>
        <taxon>Eurotiomycetidae</taxon>
        <taxon>Onygenales</taxon>
        <taxon>Onygenaceae</taxon>
        <taxon>Coccidioides</taxon>
    </lineage>
</organism>
<proteinExistence type="predicted"/>
<dbReference type="Proteomes" id="UP000054567">
    <property type="component" value="Unassembled WGS sequence"/>
</dbReference>
<reference evidence="2" key="3">
    <citation type="journal article" date="2010" name="Genome Res.">
        <title>Population genomic sequencing of Coccidioides fungi reveals recent hybridization and transposon control.</title>
        <authorList>
            <person name="Neafsey D.E."/>
            <person name="Barker B.M."/>
            <person name="Sharpton T.J."/>
            <person name="Stajich J.E."/>
            <person name="Park D.J."/>
            <person name="Whiston E."/>
            <person name="Hung C.-Y."/>
            <person name="McMahan C."/>
            <person name="White J."/>
            <person name="Sykes S."/>
            <person name="Heiman D."/>
            <person name="Young S."/>
            <person name="Zeng Q."/>
            <person name="Abouelleil A."/>
            <person name="Aftuck L."/>
            <person name="Bessette D."/>
            <person name="Brown A."/>
            <person name="FitzGerald M."/>
            <person name="Lui A."/>
            <person name="Macdonald J.P."/>
            <person name="Priest M."/>
            <person name="Orbach M.J."/>
            <person name="Galgiani J.N."/>
            <person name="Kirkland T.N."/>
            <person name="Cole G.T."/>
            <person name="Birren B.W."/>
            <person name="Henn M.R."/>
            <person name="Taylor J.W."/>
            <person name="Rounsley S.D."/>
        </authorList>
    </citation>
    <scope>NUCLEOTIDE SEQUENCE [LARGE SCALE GENOMIC DNA]</scope>
    <source>
        <strain evidence="2">RMSCC 3488</strain>
    </source>
</reference>
<dbReference type="EMBL" id="DS268111">
    <property type="protein sequence ID" value="KMM69157.1"/>
    <property type="molecule type" value="Genomic_DNA"/>
</dbReference>
<protein>
    <submittedName>
        <fullName evidence="1">Uncharacterized protein</fullName>
    </submittedName>
</protein>